<evidence type="ECO:0000313" key="3">
    <source>
        <dbReference type="EMBL" id="VWP00622.1"/>
    </source>
</evidence>
<dbReference type="SUPFAM" id="SSF52833">
    <property type="entry name" value="Thioredoxin-like"/>
    <property type="match status" value="1"/>
</dbReference>
<dbReference type="CDD" id="cd02979">
    <property type="entry name" value="PHOX_C"/>
    <property type="match status" value="1"/>
</dbReference>
<dbReference type="InterPro" id="IPR038220">
    <property type="entry name" value="PHOX_C_sf"/>
</dbReference>
<dbReference type="EMBL" id="LR728651">
    <property type="protein sequence ID" value="VWP00622.1"/>
    <property type="molecule type" value="Genomic_DNA"/>
</dbReference>
<accession>A0A5K1K466</accession>
<dbReference type="Gene3D" id="3.40.30.20">
    <property type="match status" value="1"/>
</dbReference>
<proteinExistence type="predicted"/>
<evidence type="ECO:0000259" key="2">
    <source>
        <dbReference type="Pfam" id="PF07976"/>
    </source>
</evidence>
<protein>
    <submittedName>
        <fullName evidence="3">Transcriptional repressor rco-1</fullName>
    </submittedName>
</protein>
<dbReference type="AlphaFoldDB" id="A0A5K1K466"/>
<dbReference type="InterPro" id="IPR036249">
    <property type="entry name" value="Thioredoxin-like_sf"/>
</dbReference>
<gene>
    <name evidence="3" type="primary">G4MUR7</name>
</gene>
<dbReference type="Pfam" id="PF07976">
    <property type="entry name" value="Phe_hydrox_dim"/>
    <property type="match status" value="1"/>
</dbReference>
<keyword evidence="1" id="KW-0560">Oxidoreductase</keyword>
<organism evidence="3">
    <name type="scientific">Ganoderma boninense</name>
    <dbReference type="NCBI Taxonomy" id="34458"/>
    <lineage>
        <taxon>Eukaryota</taxon>
        <taxon>Fungi</taxon>
        <taxon>Dikarya</taxon>
        <taxon>Basidiomycota</taxon>
        <taxon>Agaricomycotina</taxon>
        <taxon>Agaricomycetes</taxon>
        <taxon>Polyporales</taxon>
        <taxon>Polyporaceae</taxon>
        <taxon>Ganoderma</taxon>
    </lineage>
</organism>
<dbReference type="InterPro" id="IPR012941">
    <property type="entry name" value="Phe_hydrox_C_dim_dom"/>
</dbReference>
<feature type="domain" description="Phenol hydroxylase-like C-terminal dimerisation" evidence="2">
    <location>
        <begin position="5"/>
        <end position="125"/>
    </location>
</feature>
<name>A0A5K1K466_9APHY</name>
<sequence length="126" mass="14034">MDDGDRAKLQRLADDLRKPENFLMRYGHGHGDVGKWEVFDVLCFSAAKKEKVGYLDFPEFFRPHYSKVLLDDEDMHGKSGGGGYAKYGIDERAGAIVVVRPDGYIGTVAPLDGVPFLNAYFAAFLL</sequence>
<reference evidence="3" key="1">
    <citation type="submission" date="2019-10" db="EMBL/GenBank/DDBJ databases">
        <authorList>
            <person name="Nor Muhammad N."/>
        </authorList>
    </citation>
    <scope>NUCLEOTIDE SEQUENCE</scope>
</reference>
<evidence type="ECO:0000256" key="1">
    <source>
        <dbReference type="ARBA" id="ARBA00023002"/>
    </source>
</evidence>
<dbReference type="GO" id="GO:0016491">
    <property type="term" value="F:oxidoreductase activity"/>
    <property type="evidence" value="ECO:0007669"/>
    <property type="project" value="UniProtKB-KW"/>
</dbReference>